<dbReference type="InterPro" id="IPR001538">
    <property type="entry name" value="Man6P_isomerase-2_C"/>
</dbReference>
<name>A0ABU4VI60_9ACTN</name>
<accession>A0ABU4VI60</accession>
<dbReference type="Gene3D" id="2.60.120.10">
    <property type="entry name" value="Jelly Rolls"/>
    <property type="match status" value="1"/>
</dbReference>
<proteinExistence type="predicted"/>
<evidence type="ECO:0000259" key="1">
    <source>
        <dbReference type="Pfam" id="PF01050"/>
    </source>
</evidence>
<keyword evidence="3" id="KW-1185">Reference proteome</keyword>
<reference evidence="2 3" key="1">
    <citation type="submission" date="2023-11" db="EMBL/GenBank/DDBJ databases">
        <authorList>
            <person name="Xu M."/>
            <person name="Jiang T."/>
        </authorList>
    </citation>
    <scope>NUCLEOTIDE SEQUENCE [LARGE SCALE GENOMIC DNA]</scope>
    <source>
        <strain evidence="2 3">SD</strain>
    </source>
</reference>
<comment type="caution">
    <text evidence="2">The sequence shown here is derived from an EMBL/GenBank/DDBJ whole genome shotgun (WGS) entry which is preliminary data.</text>
</comment>
<dbReference type="InterPro" id="IPR011051">
    <property type="entry name" value="RmlC_Cupin_sf"/>
</dbReference>
<dbReference type="EMBL" id="JAXAVX010000002">
    <property type="protein sequence ID" value="MDX8151052.1"/>
    <property type="molecule type" value="Genomic_DNA"/>
</dbReference>
<evidence type="ECO:0000313" key="3">
    <source>
        <dbReference type="Proteomes" id="UP001277761"/>
    </source>
</evidence>
<organism evidence="2 3">
    <name type="scientific">Patulibacter brassicae</name>
    <dbReference type="NCBI Taxonomy" id="1705717"/>
    <lineage>
        <taxon>Bacteria</taxon>
        <taxon>Bacillati</taxon>
        <taxon>Actinomycetota</taxon>
        <taxon>Thermoleophilia</taxon>
        <taxon>Solirubrobacterales</taxon>
        <taxon>Patulibacteraceae</taxon>
        <taxon>Patulibacter</taxon>
    </lineage>
</organism>
<dbReference type="InterPro" id="IPR014710">
    <property type="entry name" value="RmlC-like_jellyroll"/>
</dbReference>
<dbReference type="Proteomes" id="UP001277761">
    <property type="component" value="Unassembled WGS sequence"/>
</dbReference>
<dbReference type="RefSeq" id="WP_319953205.1">
    <property type="nucleotide sequence ID" value="NZ_JAXAVX010000002.1"/>
</dbReference>
<feature type="domain" description="Mannose-6-phosphate isomerase type II C-terminal" evidence="1">
    <location>
        <begin position="18"/>
        <end position="102"/>
    </location>
</feature>
<sequence>MTTSASSPDLGAAPGLPRRVAKPWGEEIWFAHTERYAGKIIKVNATHRLSLQFHHEKDETSYLLSGRMRLWQGPDVDSLTETVIEAGATWRNPPGQVHTVEALEDSAFFEVSTPELDDVVRLQDQYGREGTSAP</sequence>
<protein>
    <submittedName>
        <fullName evidence="2">Cupin</fullName>
    </submittedName>
</protein>
<dbReference type="Pfam" id="PF01050">
    <property type="entry name" value="MannoseP_isomer"/>
    <property type="match status" value="1"/>
</dbReference>
<evidence type="ECO:0000313" key="2">
    <source>
        <dbReference type="EMBL" id="MDX8151052.1"/>
    </source>
</evidence>
<dbReference type="SUPFAM" id="SSF51182">
    <property type="entry name" value="RmlC-like cupins"/>
    <property type="match status" value="1"/>
</dbReference>
<gene>
    <name evidence="2" type="ORF">SK069_05570</name>
</gene>